<keyword evidence="1" id="KW-0732">Signal</keyword>
<dbReference type="Proteomes" id="UP000623467">
    <property type="component" value="Unassembled WGS sequence"/>
</dbReference>
<name>A0A8H6XR98_9AGAR</name>
<dbReference type="EMBL" id="JACAZH010000019">
    <property type="protein sequence ID" value="KAF7346563.1"/>
    <property type="molecule type" value="Genomic_DNA"/>
</dbReference>
<comment type="caution">
    <text evidence="2">The sequence shown here is derived from an EMBL/GenBank/DDBJ whole genome shotgun (WGS) entry which is preliminary data.</text>
</comment>
<feature type="chain" id="PRO_5034456970" description="CFS1-like protein" evidence="1">
    <location>
        <begin position="21"/>
        <end position="642"/>
    </location>
</feature>
<dbReference type="PANTHER" id="PTHR43667">
    <property type="entry name" value="CYCLOPROPANE-FATTY-ACYL-PHOSPHOLIPID SYNTHASE"/>
    <property type="match status" value="1"/>
</dbReference>
<dbReference type="PANTHER" id="PTHR43667:SF2">
    <property type="entry name" value="FATTY ACID C-METHYL TRANSFERASE"/>
    <property type="match status" value="1"/>
</dbReference>
<evidence type="ECO:0000313" key="2">
    <source>
        <dbReference type="EMBL" id="KAF7346563.1"/>
    </source>
</evidence>
<gene>
    <name evidence="2" type="ORF">MSAN_01884400</name>
</gene>
<organism evidence="2 3">
    <name type="scientific">Mycena sanguinolenta</name>
    <dbReference type="NCBI Taxonomy" id="230812"/>
    <lineage>
        <taxon>Eukaryota</taxon>
        <taxon>Fungi</taxon>
        <taxon>Dikarya</taxon>
        <taxon>Basidiomycota</taxon>
        <taxon>Agaricomycotina</taxon>
        <taxon>Agaricomycetes</taxon>
        <taxon>Agaricomycetidae</taxon>
        <taxon>Agaricales</taxon>
        <taxon>Marasmiineae</taxon>
        <taxon>Mycenaceae</taxon>
        <taxon>Mycena</taxon>
    </lineage>
</organism>
<evidence type="ECO:0008006" key="4">
    <source>
        <dbReference type="Google" id="ProtNLM"/>
    </source>
</evidence>
<dbReference type="SUPFAM" id="SSF53335">
    <property type="entry name" value="S-adenosyl-L-methionine-dependent methyltransferases"/>
    <property type="match status" value="1"/>
</dbReference>
<dbReference type="Pfam" id="PF02353">
    <property type="entry name" value="CMAS"/>
    <property type="match status" value="2"/>
</dbReference>
<reference evidence="2" key="1">
    <citation type="submission" date="2020-05" db="EMBL/GenBank/DDBJ databases">
        <title>Mycena genomes resolve the evolution of fungal bioluminescence.</title>
        <authorList>
            <person name="Tsai I.J."/>
        </authorList>
    </citation>
    <scope>NUCLEOTIDE SEQUENCE</scope>
    <source>
        <strain evidence="2">160909Yilan</strain>
    </source>
</reference>
<proteinExistence type="predicted"/>
<keyword evidence="3" id="KW-1185">Reference proteome</keyword>
<accession>A0A8H6XR98</accession>
<protein>
    <recommendedName>
        <fullName evidence="4">CFS1-like protein</fullName>
    </recommendedName>
</protein>
<dbReference type="InterPro" id="IPR050723">
    <property type="entry name" value="CFA/CMAS"/>
</dbReference>
<evidence type="ECO:0000256" key="1">
    <source>
        <dbReference type="SAM" id="SignalP"/>
    </source>
</evidence>
<dbReference type="Gene3D" id="3.40.50.150">
    <property type="entry name" value="Vaccinia Virus protein VP39"/>
    <property type="match status" value="1"/>
</dbReference>
<dbReference type="AlphaFoldDB" id="A0A8H6XR98"/>
<dbReference type="InterPro" id="IPR029063">
    <property type="entry name" value="SAM-dependent_MTases_sf"/>
</dbReference>
<evidence type="ECO:0000313" key="3">
    <source>
        <dbReference type="Proteomes" id="UP000623467"/>
    </source>
</evidence>
<dbReference type="CDD" id="cd02440">
    <property type="entry name" value="AdoMet_MTases"/>
    <property type="match status" value="1"/>
</dbReference>
<dbReference type="OrthoDB" id="8300214at2759"/>
<sequence>MTATFVLQHIGCFFTGPAIAAVASRAVVDLYFTATMKGGATKKHACVLQGFGLEREYRFGVFGPRIDPWGPSLIDHQKFPTICSQAARRQRVLKGSVYVHSLTDCECPSLLSNMDQLLDTDSKHPFSIFGLFDTAWNRISEAALKTGWAPVARLSEAAVVALMQNINKGQVRVLTYSHIYAFPTPGAPDDPQEYKAELRVSNDAFWIRLCLMGDLGFAEAYMYGDVECDDLVSLFNIFLDNRKRLSNLSSKASYLFTLPQKLTSYRFLNTIGNSRSNISAHYDISNEMFAGFLSQDMTYSCAIFEDLDGDMKDGVIRSEWSGGQGLRRLGQPASAIATVPTRTEPEVDELYEAQLRKLSHIIKKAKILPGHRVLEIGSGWGSMAILIAQSIEGTTVDTLTLSSQQQSLAQERIAAAGLTDRITVHLMDYRNMPAEWEGAFDRVVSIEMIEAVGSEFLVGYWKIVDWAMKPVGGVGCVQVITIPEARFERYIREIDFIRKWASRQLVKITFAIQDNIADSFAVFPGGFLPTLTLLLQSLQEGSSGKLIVDSVSNIGPHYARTLREWRRRFLYRFDSVIVPALKREYPDVMNGPRGKQEIEVFKRKWTYYYCYCEVGFTSRTLGDHIITFTREGCTDYGCTVYE</sequence>
<feature type="signal peptide" evidence="1">
    <location>
        <begin position="1"/>
        <end position="20"/>
    </location>
</feature>